<dbReference type="CDD" id="cd02970">
    <property type="entry name" value="PRX_like2"/>
    <property type="match status" value="1"/>
</dbReference>
<protein>
    <recommendedName>
        <fullName evidence="2">thioredoxin-dependent peroxiredoxin</fullName>
        <ecNumber evidence="2">1.11.1.24</ecNumber>
    </recommendedName>
    <alternativeName>
        <fullName evidence="8">Thioredoxin peroxidase</fullName>
    </alternativeName>
    <alternativeName>
        <fullName evidence="10">Thioredoxin-dependent peroxiredoxin Bcp</fullName>
    </alternativeName>
</protein>
<keyword evidence="14" id="KW-1185">Reference proteome</keyword>
<dbReference type="PROSITE" id="PS51352">
    <property type="entry name" value="THIOREDOXIN_2"/>
    <property type="match status" value="1"/>
</dbReference>
<keyword evidence="5" id="KW-0560">Oxidoreductase</keyword>
<comment type="catalytic activity">
    <reaction evidence="11">
        <text>a hydroperoxide + [thioredoxin]-dithiol = an alcohol + [thioredoxin]-disulfide + H2O</text>
        <dbReference type="Rhea" id="RHEA:62620"/>
        <dbReference type="Rhea" id="RHEA-COMP:10698"/>
        <dbReference type="Rhea" id="RHEA-COMP:10700"/>
        <dbReference type="ChEBI" id="CHEBI:15377"/>
        <dbReference type="ChEBI" id="CHEBI:29950"/>
        <dbReference type="ChEBI" id="CHEBI:30879"/>
        <dbReference type="ChEBI" id="CHEBI:35924"/>
        <dbReference type="ChEBI" id="CHEBI:50058"/>
        <dbReference type="EC" id="1.11.1.24"/>
    </reaction>
</comment>
<dbReference type="InterPro" id="IPR013766">
    <property type="entry name" value="Thioredoxin_domain"/>
</dbReference>
<evidence type="ECO:0000259" key="12">
    <source>
        <dbReference type="PROSITE" id="PS51352"/>
    </source>
</evidence>
<comment type="similarity">
    <text evidence="9">Belongs to the peroxiredoxin family. BCP/PrxQ subfamily.</text>
</comment>
<evidence type="ECO:0000256" key="7">
    <source>
        <dbReference type="ARBA" id="ARBA00023284"/>
    </source>
</evidence>
<dbReference type="SUPFAM" id="SSF52833">
    <property type="entry name" value="Thioredoxin-like"/>
    <property type="match status" value="1"/>
</dbReference>
<dbReference type="RefSeq" id="WP_236958307.1">
    <property type="nucleotide sequence ID" value="NZ_JAETXX010000002.1"/>
</dbReference>
<reference evidence="13 14" key="1">
    <citation type="submission" date="2021-01" db="EMBL/GenBank/DDBJ databases">
        <title>Genome sequencing of Joostella atrarenae M1-2 (= KCTC 23194).</title>
        <authorList>
            <person name="Zakaria M.R."/>
            <person name="Lam M.Q."/>
            <person name="Chong C.S."/>
        </authorList>
    </citation>
    <scope>NUCLEOTIDE SEQUENCE [LARGE SCALE GENOMIC DNA]</scope>
    <source>
        <strain evidence="13 14">M1-2</strain>
    </source>
</reference>
<evidence type="ECO:0000256" key="6">
    <source>
        <dbReference type="ARBA" id="ARBA00023157"/>
    </source>
</evidence>
<dbReference type="InterPro" id="IPR036249">
    <property type="entry name" value="Thioredoxin-like_sf"/>
</dbReference>
<evidence type="ECO:0000256" key="3">
    <source>
        <dbReference type="ARBA" id="ARBA00022559"/>
    </source>
</evidence>
<evidence type="ECO:0000256" key="5">
    <source>
        <dbReference type="ARBA" id="ARBA00023002"/>
    </source>
</evidence>
<comment type="caution">
    <text evidence="13">The sequence shown here is derived from an EMBL/GenBank/DDBJ whole genome shotgun (WGS) entry which is preliminary data.</text>
</comment>
<dbReference type="EMBL" id="JAETXX010000002">
    <property type="protein sequence ID" value="MCF8714347.1"/>
    <property type="molecule type" value="Genomic_DNA"/>
</dbReference>
<keyword evidence="4" id="KW-0049">Antioxidant</keyword>
<dbReference type="InterPro" id="IPR050924">
    <property type="entry name" value="Peroxiredoxin_BCP/PrxQ"/>
</dbReference>
<keyword evidence="7" id="KW-0676">Redox-active center</keyword>
<evidence type="ECO:0000256" key="9">
    <source>
        <dbReference type="ARBA" id="ARBA00038489"/>
    </source>
</evidence>
<evidence type="ECO:0000256" key="10">
    <source>
        <dbReference type="ARBA" id="ARBA00042639"/>
    </source>
</evidence>
<dbReference type="Pfam" id="PF00578">
    <property type="entry name" value="AhpC-TSA"/>
    <property type="match status" value="1"/>
</dbReference>
<keyword evidence="6" id="KW-1015">Disulfide bond</keyword>
<evidence type="ECO:0000256" key="8">
    <source>
        <dbReference type="ARBA" id="ARBA00032824"/>
    </source>
</evidence>
<dbReference type="Proteomes" id="UP000829517">
    <property type="component" value="Unassembled WGS sequence"/>
</dbReference>
<evidence type="ECO:0000256" key="11">
    <source>
        <dbReference type="ARBA" id="ARBA00049091"/>
    </source>
</evidence>
<dbReference type="Gene3D" id="3.40.30.10">
    <property type="entry name" value="Glutaredoxin"/>
    <property type="match status" value="1"/>
</dbReference>
<dbReference type="PANTHER" id="PTHR42801:SF7">
    <property type="entry name" value="SLL1159 PROTEIN"/>
    <property type="match status" value="1"/>
</dbReference>
<evidence type="ECO:0000256" key="4">
    <source>
        <dbReference type="ARBA" id="ARBA00022862"/>
    </source>
</evidence>
<keyword evidence="3" id="KW-0575">Peroxidase</keyword>
<gene>
    <name evidence="13" type="ORF">JM658_05840</name>
</gene>
<feature type="domain" description="Thioredoxin" evidence="12">
    <location>
        <begin position="43"/>
        <end position="215"/>
    </location>
</feature>
<name>A0ABS9J1P6_9FLAO</name>
<evidence type="ECO:0000256" key="1">
    <source>
        <dbReference type="ARBA" id="ARBA00003330"/>
    </source>
</evidence>
<dbReference type="InterPro" id="IPR000866">
    <property type="entry name" value="AhpC/TSA"/>
</dbReference>
<accession>A0ABS9J1P6</accession>
<comment type="function">
    <text evidence="1">Thiol-specific peroxidase that catalyzes the reduction of hydrogen peroxide and organic hydroperoxides to water and alcohols, respectively. Plays a role in cell protection against oxidative stress by detoxifying peroxides and as sensor of hydrogen peroxide-mediated signaling events.</text>
</comment>
<evidence type="ECO:0000313" key="13">
    <source>
        <dbReference type="EMBL" id="MCF8714347.1"/>
    </source>
</evidence>
<organism evidence="13 14">
    <name type="scientific">Joostella atrarenae</name>
    <dbReference type="NCBI Taxonomy" id="679257"/>
    <lineage>
        <taxon>Bacteria</taxon>
        <taxon>Pseudomonadati</taxon>
        <taxon>Bacteroidota</taxon>
        <taxon>Flavobacteriia</taxon>
        <taxon>Flavobacteriales</taxon>
        <taxon>Flavobacteriaceae</taxon>
        <taxon>Joostella</taxon>
    </lineage>
</organism>
<dbReference type="EC" id="1.11.1.24" evidence="2"/>
<sequence length="215" mass="24277">MSLTTDLKTLNDKNREQIPNEVLEVMDKATSDLKKDHFADKTLKVGDSFPDATLLNIKGKEVNLKDFNNGKKLIVSFYRGGWCPYCNLELKALQNSITEFKANGAELIAITPETPDNSLSTSEKNNLSFEVLSDIDNAFAKKIGLVFQLPESIKAIYSQFGLDIKKHNNNYDYELPVPATFVINEEGKVIYRFVNEDYTKRADTEEILNALKANK</sequence>
<evidence type="ECO:0000313" key="14">
    <source>
        <dbReference type="Proteomes" id="UP000829517"/>
    </source>
</evidence>
<proteinExistence type="inferred from homology"/>
<dbReference type="PANTHER" id="PTHR42801">
    <property type="entry name" value="THIOREDOXIN-DEPENDENT PEROXIDE REDUCTASE"/>
    <property type="match status" value="1"/>
</dbReference>
<evidence type="ECO:0000256" key="2">
    <source>
        <dbReference type="ARBA" id="ARBA00013017"/>
    </source>
</evidence>